<keyword evidence="2" id="KW-0328">Glycosyltransferase</keyword>
<organism evidence="5 6">
    <name type="scientific">Candidatus Methylomirabilis tolerans</name>
    <dbReference type="NCBI Taxonomy" id="3123416"/>
    <lineage>
        <taxon>Bacteria</taxon>
        <taxon>Candidatus Methylomirabilota</taxon>
        <taxon>Candidatus Methylomirabilia</taxon>
        <taxon>Candidatus Methylomirabilales</taxon>
        <taxon>Candidatus Methylomirabilaceae</taxon>
        <taxon>Candidatus Methylomirabilis</taxon>
    </lineage>
</organism>
<comment type="caution">
    <text evidence="5">The sequence shown here is derived from an EMBL/GenBank/DDBJ whole genome shotgun (WGS) entry which is preliminary data.</text>
</comment>
<comment type="similarity">
    <text evidence="1">Belongs to the glycosyltransferase 2 family.</text>
</comment>
<feature type="domain" description="Glycosyltransferase 2-like" evidence="4">
    <location>
        <begin position="9"/>
        <end position="189"/>
    </location>
</feature>
<reference evidence="5 6" key="1">
    <citation type="journal article" date="2021" name="bioRxiv">
        <title>Unraveling nitrogen, sulfur and carbon metabolic pathways and microbial community transcriptional responses to substrate deprivation and toxicity stresses in a bioreactor mimicking anoxic brackish coastal sediment conditions.</title>
        <authorList>
            <person name="Martins P.D."/>
            <person name="Echeveste M.J."/>
            <person name="Arshad A."/>
            <person name="Kurth J."/>
            <person name="Ouboter H."/>
            <person name="Jetten M.S.M."/>
            <person name="Welte C.U."/>
        </authorList>
    </citation>
    <scope>NUCLEOTIDE SEQUENCE [LARGE SCALE GENOMIC DNA]</scope>
    <source>
        <strain evidence="5">MAG_38</strain>
    </source>
</reference>
<evidence type="ECO:0000256" key="3">
    <source>
        <dbReference type="ARBA" id="ARBA00022679"/>
    </source>
</evidence>
<dbReference type="Pfam" id="PF00535">
    <property type="entry name" value="Glycos_transf_2"/>
    <property type="match status" value="1"/>
</dbReference>
<evidence type="ECO:0000259" key="4">
    <source>
        <dbReference type="Pfam" id="PF00535"/>
    </source>
</evidence>
<dbReference type="AlphaFoldDB" id="A0AAJ1AFW8"/>
<keyword evidence="3" id="KW-0808">Transferase</keyword>
<dbReference type="Gene3D" id="3.90.550.10">
    <property type="entry name" value="Spore Coat Polysaccharide Biosynthesis Protein SpsA, Chain A"/>
    <property type="match status" value="1"/>
</dbReference>
<dbReference type="EMBL" id="JAIOIU010000011">
    <property type="protein sequence ID" value="MBZ0158628.1"/>
    <property type="molecule type" value="Genomic_DNA"/>
</dbReference>
<dbReference type="InterPro" id="IPR001173">
    <property type="entry name" value="Glyco_trans_2-like"/>
</dbReference>
<gene>
    <name evidence="5" type="ORF">K8G79_00525</name>
</gene>
<accession>A0AAJ1AFW8</accession>
<name>A0AAJ1AFW8_9BACT</name>
<dbReference type="GO" id="GO:0016757">
    <property type="term" value="F:glycosyltransferase activity"/>
    <property type="evidence" value="ECO:0007669"/>
    <property type="project" value="UniProtKB-KW"/>
</dbReference>
<dbReference type="Proteomes" id="UP001197609">
    <property type="component" value="Unassembled WGS sequence"/>
</dbReference>
<protein>
    <submittedName>
        <fullName evidence="5">Glycosyltransferase family 2 protein</fullName>
    </submittedName>
</protein>
<evidence type="ECO:0000256" key="1">
    <source>
        <dbReference type="ARBA" id="ARBA00006739"/>
    </source>
</evidence>
<dbReference type="InterPro" id="IPR029044">
    <property type="entry name" value="Nucleotide-diphossugar_trans"/>
</dbReference>
<proteinExistence type="inferred from homology"/>
<evidence type="ECO:0000313" key="6">
    <source>
        <dbReference type="Proteomes" id="UP001197609"/>
    </source>
</evidence>
<dbReference type="SUPFAM" id="SSF53448">
    <property type="entry name" value="Nucleotide-diphospho-sugar transferases"/>
    <property type="match status" value="1"/>
</dbReference>
<evidence type="ECO:0000256" key="2">
    <source>
        <dbReference type="ARBA" id="ARBA00022676"/>
    </source>
</evidence>
<sequence length="330" mass="38048">MTDPRVAVGVINYGDYRHLPACLDSVKRQTLPPQRIILVDNQSQADEVGRISRAYPEVRILSMQDNLGYSGGANRIIREARRDEDIFLLNPDVVLDQRHLEELVQAMRSNSGAGAAGGKLLLGDSDVAGRPNDDAPRRLDTTGHLIFRTRRIIDRGHGESDVGQYDRPEEIFSICGAAVLYRRSMLEDVRIDGECFDEDFFAYKEDVDICWRAQLFGWTALYHPAATAYHLRGWKRGDDRRRVPWLRKYHSFKNHVLMMIKNELPALLRRDLLPIFWLGTCAMAYVTLAEPALWKAALDLTRYWPKARRKRHIIMARRRASADRMGRWFV</sequence>
<dbReference type="PANTHER" id="PTHR43179">
    <property type="entry name" value="RHAMNOSYLTRANSFERASE WBBL"/>
    <property type="match status" value="1"/>
</dbReference>
<evidence type="ECO:0000313" key="5">
    <source>
        <dbReference type="EMBL" id="MBZ0158628.1"/>
    </source>
</evidence>
<dbReference type="PANTHER" id="PTHR43179:SF12">
    <property type="entry name" value="GALACTOFURANOSYLTRANSFERASE GLFT2"/>
    <property type="match status" value="1"/>
</dbReference>
<dbReference type="CDD" id="cd04186">
    <property type="entry name" value="GT_2_like_c"/>
    <property type="match status" value="1"/>
</dbReference>